<protein>
    <recommendedName>
        <fullName evidence="4">DUF3592 domain-containing protein</fullName>
    </recommendedName>
</protein>
<feature type="transmembrane region" description="Helical" evidence="1">
    <location>
        <begin position="6"/>
        <end position="27"/>
    </location>
</feature>
<keyword evidence="3" id="KW-1185">Reference proteome</keyword>
<evidence type="ECO:0000313" key="2">
    <source>
        <dbReference type="EMBL" id="NKY15159.1"/>
    </source>
</evidence>
<keyword evidence="1" id="KW-0812">Transmembrane</keyword>
<accession>A0AA44IDX1</accession>
<proteinExistence type="predicted"/>
<dbReference type="RefSeq" id="WP_168439360.1">
    <property type="nucleotide sequence ID" value="NZ_JAAXOU010000142.1"/>
</dbReference>
<keyword evidence="1" id="KW-0472">Membrane</keyword>
<gene>
    <name evidence="2" type="ORF">HGA06_13620</name>
</gene>
<sequence length="139" mass="14937">MNAVLVPAIAAMGIGALFLVYSAYFAISSMREYRRRVTVAVEMLGALKLDAGPSWRFRVVGEGVPPRPEGKPEWIASTPRKFGDRTFTPGEIVRVDLDPGYPGFIYPPGGYPPCRMWPAVAVTAVAGLGSVLAGLLLLD</sequence>
<name>A0AA44IDX1_STRE0</name>
<evidence type="ECO:0008006" key="4">
    <source>
        <dbReference type="Google" id="ProtNLM"/>
    </source>
</evidence>
<evidence type="ECO:0000256" key="1">
    <source>
        <dbReference type="SAM" id="Phobius"/>
    </source>
</evidence>
<reference evidence="2 3" key="1">
    <citation type="submission" date="2020-04" db="EMBL/GenBank/DDBJ databases">
        <title>MicrobeNet Type strains.</title>
        <authorList>
            <person name="Nicholson A.C."/>
        </authorList>
    </citation>
    <scope>NUCLEOTIDE SEQUENCE [LARGE SCALE GENOMIC DNA]</scope>
    <source>
        <strain evidence="2 3">DSM 40738</strain>
    </source>
</reference>
<feature type="transmembrane region" description="Helical" evidence="1">
    <location>
        <begin position="116"/>
        <end position="138"/>
    </location>
</feature>
<dbReference type="Proteomes" id="UP000570003">
    <property type="component" value="Unassembled WGS sequence"/>
</dbReference>
<organism evidence="2 3">
    <name type="scientific">Streptomyces somaliensis (strain ATCC 33201 / DSM 40738 / JCM 12659 / KCTC 9044 / NCTC 11332 / NRRL B-12077 / IP 733)</name>
    <dbReference type="NCBI Taxonomy" id="1134445"/>
    <lineage>
        <taxon>Bacteria</taxon>
        <taxon>Bacillati</taxon>
        <taxon>Actinomycetota</taxon>
        <taxon>Actinomycetes</taxon>
        <taxon>Kitasatosporales</taxon>
        <taxon>Streptomycetaceae</taxon>
        <taxon>Streptomyces</taxon>
    </lineage>
</organism>
<comment type="caution">
    <text evidence="2">The sequence shown here is derived from an EMBL/GenBank/DDBJ whole genome shotgun (WGS) entry which is preliminary data.</text>
</comment>
<keyword evidence="1" id="KW-1133">Transmembrane helix</keyword>
<evidence type="ECO:0000313" key="3">
    <source>
        <dbReference type="Proteomes" id="UP000570003"/>
    </source>
</evidence>
<dbReference type="AlphaFoldDB" id="A0AA44IDX1"/>
<dbReference type="EMBL" id="JAAXOU010000142">
    <property type="protein sequence ID" value="NKY15159.1"/>
    <property type="molecule type" value="Genomic_DNA"/>
</dbReference>